<dbReference type="Proteomes" id="UP000005990">
    <property type="component" value="Unassembled WGS sequence"/>
</dbReference>
<keyword evidence="1" id="KW-0472">Membrane</keyword>
<keyword evidence="1" id="KW-0812">Transmembrane</keyword>
<proteinExistence type="predicted"/>
<sequence length="264" mass="28960">MEIIEKYKKFIILAICLGLAWFSFAVVSQSEKVNEINQTAVTALDEKKDTVLTLTALSGTTSTAITLLPGDVGGPLAENIADIADYLLIVFGGIWVQKYLLSITGNLAFRWLMPIALTLLGVSQFINRESVKQVALKVLIMAGLVFAIIPGSIYLTDQIEASYDTTIQQSIDSAQSATNQAQANEDKNIFEKITSASTDLLKQFEDALGNMVDSVAVLIVSTCVIPILVFFFFIWATNQIFKLNISLPALRVRHGFKGLVTRFK</sequence>
<protein>
    <submittedName>
        <fullName evidence="2">Uncharacterized protein</fullName>
    </submittedName>
</protein>
<dbReference type="AlphaFoldDB" id="E4KQB0"/>
<keyword evidence="3" id="KW-1185">Reference proteome</keyword>
<accession>E4KQB0</accession>
<dbReference type="eggNOG" id="ENOG502ZE6N">
    <property type="taxonomic scope" value="Bacteria"/>
</dbReference>
<feature type="transmembrane region" description="Helical" evidence="1">
    <location>
        <begin position="134"/>
        <end position="155"/>
    </location>
</feature>
<dbReference type="EMBL" id="AENN01000016">
    <property type="protein sequence ID" value="EFR30870.1"/>
    <property type="molecule type" value="Genomic_DNA"/>
</dbReference>
<evidence type="ECO:0000256" key="1">
    <source>
        <dbReference type="SAM" id="Phobius"/>
    </source>
</evidence>
<name>E4KQB0_9LACT</name>
<organism evidence="2 3">
    <name type="scientific">Eremococcus coleocola ACS-139-V-Col8</name>
    <dbReference type="NCBI Taxonomy" id="908337"/>
    <lineage>
        <taxon>Bacteria</taxon>
        <taxon>Bacillati</taxon>
        <taxon>Bacillota</taxon>
        <taxon>Bacilli</taxon>
        <taxon>Lactobacillales</taxon>
        <taxon>Aerococcaceae</taxon>
        <taxon>Eremococcus</taxon>
    </lineage>
</organism>
<dbReference type="STRING" id="908337.HMPREF9257_1711"/>
<dbReference type="RefSeq" id="WP_006418656.1">
    <property type="nucleotide sequence ID" value="NZ_AENN01000016.1"/>
</dbReference>
<comment type="caution">
    <text evidence="2">The sequence shown here is derived from an EMBL/GenBank/DDBJ whole genome shotgun (WGS) entry which is preliminary data.</text>
</comment>
<reference evidence="2 3" key="1">
    <citation type="submission" date="2010-10" db="EMBL/GenBank/DDBJ databases">
        <authorList>
            <person name="Durkin A.S."/>
            <person name="Madupu R."/>
            <person name="Torralba M."/>
            <person name="Gillis M."/>
            <person name="Methe B."/>
            <person name="Sutton G."/>
            <person name="Nelson K.E."/>
        </authorList>
    </citation>
    <scope>NUCLEOTIDE SEQUENCE [LARGE SCALE GENOMIC DNA]</scope>
    <source>
        <strain evidence="2 3">ACS-139-V-Col8</strain>
    </source>
</reference>
<feature type="transmembrane region" description="Helical" evidence="1">
    <location>
        <begin position="215"/>
        <end position="236"/>
    </location>
</feature>
<keyword evidence="1" id="KW-1133">Transmembrane helix</keyword>
<dbReference type="OrthoDB" id="2062846at2"/>
<gene>
    <name evidence="2" type="ORF">HMPREF9257_1711</name>
</gene>
<evidence type="ECO:0000313" key="2">
    <source>
        <dbReference type="EMBL" id="EFR30870.1"/>
    </source>
</evidence>
<evidence type="ECO:0000313" key="3">
    <source>
        <dbReference type="Proteomes" id="UP000005990"/>
    </source>
</evidence>